<name>A0ABU3HBY0_9BACL</name>
<evidence type="ECO:0000313" key="1">
    <source>
        <dbReference type="EMBL" id="MDT3428334.1"/>
    </source>
</evidence>
<accession>A0ABU3HBY0</accession>
<keyword evidence="2" id="KW-1185">Reference proteome</keyword>
<proteinExistence type="predicted"/>
<evidence type="ECO:0000313" key="2">
    <source>
        <dbReference type="Proteomes" id="UP001248709"/>
    </source>
</evidence>
<protein>
    <recommendedName>
        <fullName evidence="3">Resolvase/invertase-type recombinase catalytic domain-containing protein</fullName>
    </recommendedName>
</protein>
<sequence>MGELYADCRFSQTSEPSFISMLRLICDKISILVIENSIFLSFVKEFIDIDRQV</sequence>
<gene>
    <name evidence="1" type="ORF">J2Z22_003926</name>
</gene>
<organism evidence="1 2">
    <name type="scientific">Paenibacillus forsythiae</name>
    <dbReference type="NCBI Taxonomy" id="365616"/>
    <lineage>
        <taxon>Bacteria</taxon>
        <taxon>Bacillati</taxon>
        <taxon>Bacillota</taxon>
        <taxon>Bacilli</taxon>
        <taxon>Bacillales</taxon>
        <taxon>Paenibacillaceae</taxon>
        <taxon>Paenibacillus</taxon>
    </lineage>
</organism>
<comment type="caution">
    <text evidence="1">The sequence shown here is derived from an EMBL/GenBank/DDBJ whole genome shotgun (WGS) entry which is preliminary data.</text>
</comment>
<dbReference type="Proteomes" id="UP001248709">
    <property type="component" value="Unassembled WGS sequence"/>
</dbReference>
<reference evidence="1 2" key="1">
    <citation type="submission" date="2023-07" db="EMBL/GenBank/DDBJ databases">
        <title>Genomic Encyclopedia of Type Strains, Phase IV (KMG-IV): sequencing the most valuable type-strain genomes for metagenomic binning, comparative biology and taxonomic classification.</title>
        <authorList>
            <person name="Goeker M."/>
        </authorList>
    </citation>
    <scope>NUCLEOTIDE SEQUENCE [LARGE SCALE GENOMIC DNA]</scope>
    <source>
        <strain evidence="1 2">T98</strain>
    </source>
</reference>
<evidence type="ECO:0008006" key="3">
    <source>
        <dbReference type="Google" id="ProtNLM"/>
    </source>
</evidence>
<dbReference type="EMBL" id="JAUSUY010000020">
    <property type="protein sequence ID" value="MDT3428334.1"/>
    <property type="molecule type" value="Genomic_DNA"/>
</dbReference>